<organism evidence="4 5">
    <name type="scientific">Orenia marismortui</name>
    <dbReference type="NCBI Taxonomy" id="46469"/>
    <lineage>
        <taxon>Bacteria</taxon>
        <taxon>Bacillati</taxon>
        <taxon>Bacillota</taxon>
        <taxon>Clostridia</taxon>
        <taxon>Halanaerobiales</taxon>
        <taxon>Halobacteroidaceae</taxon>
        <taxon>Orenia</taxon>
    </lineage>
</organism>
<feature type="signal peptide" evidence="2">
    <location>
        <begin position="1"/>
        <end position="24"/>
    </location>
</feature>
<keyword evidence="2" id="KW-0732">Signal</keyword>
<dbReference type="PANTHER" id="PTHR43308">
    <property type="entry name" value="OUTER MEMBRANE PROTEIN ALPHA-RELATED"/>
    <property type="match status" value="1"/>
</dbReference>
<proteinExistence type="predicted"/>
<evidence type="ECO:0000259" key="3">
    <source>
        <dbReference type="PROSITE" id="PS51272"/>
    </source>
</evidence>
<feature type="domain" description="SLH" evidence="3">
    <location>
        <begin position="23"/>
        <end position="80"/>
    </location>
</feature>
<evidence type="ECO:0000256" key="2">
    <source>
        <dbReference type="SAM" id="SignalP"/>
    </source>
</evidence>
<gene>
    <name evidence="4" type="ORF">C7959_102165</name>
</gene>
<dbReference type="RefSeq" id="WP_134114679.1">
    <property type="nucleotide sequence ID" value="NZ_SOEG01000002.1"/>
</dbReference>
<name>A0A4R8HFV0_9FIRM</name>
<dbReference type="Pfam" id="PF00395">
    <property type="entry name" value="SLH"/>
    <property type="match status" value="3"/>
</dbReference>
<keyword evidence="1" id="KW-0677">Repeat</keyword>
<dbReference type="EMBL" id="SOEG01000002">
    <property type="protein sequence ID" value="TDX59026.1"/>
    <property type="molecule type" value="Genomic_DNA"/>
</dbReference>
<comment type="caution">
    <text evidence="4">The sequence shown here is derived from an EMBL/GenBank/DDBJ whole genome shotgun (WGS) entry which is preliminary data.</text>
</comment>
<protein>
    <submittedName>
        <fullName evidence="4">S-layer family protein</fullName>
    </submittedName>
</protein>
<dbReference type="PANTHER" id="PTHR43308:SF1">
    <property type="entry name" value="OUTER MEMBRANE PROTEIN ALPHA"/>
    <property type="match status" value="1"/>
</dbReference>
<accession>A0A4R8HFV0</accession>
<sequence>MKKRIITSLLTLTIIMSLALPVMAYRPEDIATNHWALEYISPLLDEGIMYVYKDGKFHPNQATTRGEFAYSLAKAMNLETSTNSELTDISNHPSKGYISALVERGIITGYPDKTFRPEKKITRAEIITMLGRSLSLNDEQKTIELEGNFYFDINENHWANNLISLATRLNIINGYPDGNFKPNNYVTRAESAKLLAKLKGLKKVEGQIIEAYPLTRKVKVKVGDEIKNFKLSSNTLIGRNNRLVNLDAMLVSDEAYLLLNESNNVTYLKAFGLITKEDVGNKVSDLTNNILSAEELVSIADGDWEAVTPRLKQEVTMTLLEEGLTISEVQAMFNQDWNQLELAAKDRLIEAISINTNLPVELIEAASNKDWETAKEVAKNTAITTALKEIMSRSDLLS</sequence>
<evidence type="ECO:0000313" key="5">
    <source>
        <dbReference type="Proteomes" id="UP000295832"/>
    </source>
</evidence>
<dbReference type="InterPro" id="IPR051465">
    <property type="entry name" value="Cell_Envelope_Struct_Comp"/>
</dbReference>
<evidence type="ECO:0000313" key="4">
    <source>
        <dbReference type="EMBL" id="TDX59026.1"/>
    </source>
</evidence>
<keyword evidence="5" id="KW-1185">Reference proteome</keyword>
<dbReference type="Proteomes" id="UP000295832">
    <property type="component" value="Unassembled WGS sequence"/>
</dbReference>
<feature type="domain" description="SLH" evidence="3">
    <location>
        <begin position="146"/>
        <end position="209"/>
    </location>
</feature>
<evidence type="ECO:0000256" key="1">
    <source>
        <dbReference type="ARBA" id="ARBA00022737"/>
    </source>
</evidence>
<dbReference type="AlphaFoldDB" id="A0A4R8HFV0"/>
<dbReference type="InterPro" id="IPR001119">
    <property type="entry name" value="SLH_dom"/>
</dbReference>
<feature type="chain" id="PRO_5020250844" evidence="2">
    <location>
        <begin position="25"/>
        <end position="398"/>
    </location>
</feature>
<reference evidence="4 5" key="1">
    <citation type="submission" date="2019-03" db="EMBL/GenBank/DDBJ databases">
        <title>Subsurface microbial communities from deep shales in Ohio and West Virginia, USA.</title>
        <authorList>
            <person name="Wrighton K."/>
        </authorList>
    </citation>
    <scope>NUCLEOTIDE SEQUENCE [LARGE SCALE GENOMIC DNA]</scope>
    <source>
        <strain evidence="4 5">MSL 6dP</strain>
    </source>
</reference>
<dbReference type="STRING" id="926561.GCA_000379025_01924"/>
<feature type="domain" description="SLH" evidence="3">
    <location>
        <begin position="81"/>
        <end position="144"/>
    </location>
</feature>
<dbReference type="PROSITE" id="PS51272">
    <property type="entry name" value="SLH"/>
    <property type="match status" value="3"/>
</dbReference>